<feature type="active site" description="Proton donor" evidence="4">
    <location>
        <position position="159"/>
    </location>
</feature>
<evidence type="ECO:0000256" key="3">
    <source>
        <dbReference type="ARBA" id="ARBA00022912"/>
    </source>
</evidence>
<dbReference type="PANTHER" id="PTHR11717:SF7">
    <property type="entry name" value="LOW MOLECULAR WEIGHT PHOSPHOTYROSINE PROTEIN PHOSPHATASE"/>
    <property type="match status" value="1"/>
</dbReference>
<evidence type="ECO:0000313" key="6">
    <source>
        <dbReference type="EMBL" id="KAF2732887.1"/>
    </source>
</evidence>
<dbReference type="InterPro" id="IPR036196">
    <property type="entry name" value="Ptyr_pPase_sf"/>
</dbReference>
<feature type="active site" evidence="4">
    <location>
        <position position="34"/>
    </location>
</feature>
<organism evidence="6 7">
    <name type="scientific">Polyplosphaeria fusca</name>
    <dbReference type="NCBI Taxonomy" id="682080"/>
    <lineage>
        <taxon>Eukaryota</taxon>
        <taxon>Fungi</taxon>
        <taxon>Dikarya</taxon>
        <taxon>Ascomycota</taxon>
        <taxon>Pezizomycotina</taxon>
        <taxon>Dothideomycetes</taxon>
        <taxon>Pleosporomycetidae</taxon>
        <taxon>Pleosporales</taxon>
        <taxon>Tetraplosphaeriaceae</taxon>
        <taxon>Polyplosphaeria</taxon>
    </lineage>
</organism>
<dbReference type="Pfam" id="PF01451">
    <property type="entry name" value="LMWPc"/>
    <property type="match status" value="1"/>
</dbReference>
<feature type="active site" description="Nucleophile" evidence="4">
    <location>
        <position position="28"/>
    </location>
</feature>
<dbReference type="InterPro" id="IPR050438">
    <property type="entry name" value="LMW_PTPase"/>
</dbReference>
<dbReference type="EMBL" id="ML996170">
    <property type="protein sequence ID" value="KAF2732887.1"/>
    <property type="molecule type" value="Genomic_DNA"/>
</dbReference>
<evidence type="ECO:0000256" key="1">
    <source>
        <dbReference type="ARBA" id="ARBA00011063"/>
    </source>
</evidence>
<keyword evidence="2" id="KW-0378">Hydrolase</keyword>
<evidence type="ECO:0000256" key="4">
    <source>
        <dbReference type="PIRSR" id="PIRSR617867-1"/>
    </source>
</evidence>
<dbReference type="InterPro" id="IPR023485">
    <property type="entry name" value="Ptyr_pPase"/>
</dbReference>
<dbReference type="SUPFAM" id="SSF52788">
    <property type="entry name" value="Phosphotyrosine protein phosphatases I"/>
    <property type="match status" value="1"/>
</dbReference>
<dbReference type="SMART" id="SM00226">
    <property type="entry name" value="LMWPc"/>
    <property type="match status" value="1"/>
</dbReference>
<dbReference type="OrthoDB" id="3388at2759"/>
<evidence type="ECO:0000313" key="7">
    <source>
        <dbReference type="Proteomes" id="UP000799444"/>
    </source>
</evidence>
<dbReference type="CDD" id="cd16343">
    <property type="entry name" value="LMWPTP"/>
    <property type="match status" value="1"/>
</dbReference>
<comment type="caution">
    <text evidence="6">The sequence shown here is derived from an EMBL/GenBank/DDBJ whole genome shotgun (WGS) entry which is preliminary data.</text>
</comment>
<sequence>MTNNDGVSEIEGTVPAPTPNPVSVLFVCLGNICRSPMAEGVFTSMACPEGKMHPLIASIDSCGTGAYHVGDGPDPRTMATLADNGITNYRHRARKFQTKDFVGFDYILAMDDDNLDHLQRLRAREVKRLGDEEGVGKVMLFGDFGGKKRRSGRGEEVQDPYYGGNDGFVVAYEQSVKFTKAFMQNLEEGLLS</sequence>
<dbReference type="GO" id="GO:0004725">
    <property type="term" value="F:protein tyrosine phosphatase activity"/>
    <property type="evidence" value="ECO:0007669"/>
    <property type="project" value="InterPro"/>
</dbReference>
<gene>
    <name evidence="6" type="ORF">EJ04DRAFT_469447</name>
</gene>
<accession>A0A9P4QSA3</accession>
<keyword evidence="7" id="KW-1185">Reference proteome</keyword>
<name>A0A9P4QSA3_9PLEO</name>
<dbReference type="AlphaFoldDB" id="A0A9P4QSA3"/>
<comment type="similarity">
    <text evidence="1">Belongs to the low molecular weight phosphotyrosine protein phosphatase family.</text>
</comment>
<protein>
    <submittedName>
        <fullName evidence="6">Phosphotyrosine protein phosphatases I</fullName>
    </submittedName>
</protein>
<feature type="domain" description="Phosphotyrosine protein phosphatase I" evidence="5">
    <location>
        <begin position="22"/>
        <end position="185"/>
    </location>
</feature>
<dbReference type="Gene3D" id="3.40.50.2300">
    <property type="match status" value="1"/>
</dbReference>
<dbReference type="Proteomes" id="UP000799444">
    <property type="component" value="Unassembled WGS sequence"/>
</dbReference>
<evidence type="ECO:0000259" key="5">
    <source>
        <dbReference type="SMART" id="SM00226"/>
    </source>
</evidence>
<evidence type="ECO:0000256" key="2">
    <source>
        <dbReference type="ARBA" id="ARBA00022801"/>
    </source>
</evidence>
<dbReference type="PANTHER" id="PTHR11717">
    <property type="entry name" value="LOW MOLECULAR WEIGHT PROTEIN TYROSINE PHOSPHATASE"/>
    <property type="match status" value="1"/>
</dbReference>
<proteinExistence type="inferred from homology"/>
<dbReference type="PRINTS" id="PR00719">
    <property type="entry name" value="LMWPTPASE"/>
</dbReference>
<dbReference type="InterPro" id="IPR017867">
    <property type="entry name" value="Tyr_phospatase_low_mol_wt"/>
</dbReference>
<reference evidence="6" key="1">
    <citation type="journal article" date="2020" name="Stud. Mycol.">
        <title>101 Dothideomycetes genomes: a test case for predicting lifestyles and emergence of pathogens.</title>
        <authorList>
            <person name="Haridas S."/>
            <person name="Albert R."/>
            <person name="Binder M."/>
            <person name="Bloem J."/>
            <person name="Labutti K."/>
            <person name="Salamov A."/>
            <person name="Andreopoulos B."/>
            <person name="Baker S."/>
            <person name="Barry K."/>
            <person name="Bills G."/>
            <person name="Bluhm B."/>
            <person name="Cannon C."/>
            <person name="Castanera R."/>
            <person name="Culley D."/>
            <person name="Daum C."/>
            <person name="Ezra D."/>
            <person name="Gonzalez J."/>
            <person name="Henrissat B."/>
            <person name="Kuo A."/>
            <person name="Liang C."/>
            <person name="Lipzen A."/>
            <person name="Lutzoni F."/>
            <person name="Magnuson J."/>
            <person name="Mondo S."/>
            <person name="Nolan M."/>
            <person name="Ohm R."/>
            <person name="Pangilinan J."/>
            <person name="Park H.-J."/>
            <person name="Ramirez L."/>
            <person name="Alfaro M."/>
            <person name="Sun H."/>
            <person name="Tritt A."/>
            <person name="Yoshinaga Y."/>
            <person name="Zwiers L.-H."/>
            <person name="Turgeon B."/>
            <person name="Goodwin S."/>
            <person name="Spatafora J."/>
            <person name="Crous P."/>
            <person name="Grigoriev I."/>
        </authorList>
    </citation>
    <scope>NUCLEOTIDE SEQUENCE</scope>
    <source>
        <strain evidence="6">CBS 125425</strain>
    </source>
</reference>
<keyword evidence="3" id="KW-0904">Protein phosphatase</keyword>